<keyword evidence="1" id="KW-0472">Membrane</keyword>
<keyword evidence="1" id="KW-0812">Transmembrane</keyword>
<dbReference type="OrthoDB" id="127630at2"/>
<keyword evidence="1" id="KW-1133">Transmembrane helix</keyword>
<feature type="transmembrane region" description="Helical" evidence="1">
    <location>
        <begin position="89"/>
        <end position="107"/>
    </location>
</feature>
<dbReference type="EMBL" id="CP000473">
    <property type="protein sequence ID" value="ABJ82411.1"/>
    <property type="molecule type" value="Genomic_DNA"/>
</dbReference>
<sequence>MEPTTTPAAVPERKRGWGWYLLVSLLVLAPVFWQPRVQAGDLSSHIYNAWLTQLIETGRTQGLVVVRQSTNILFDLMLGSLFRVAGAEFAQRVSVSIAVLVFVWGAFRFVSVVGGRRAWHLLPCIAMLAYGWVFHMGFFNFYLSMGLCFWALSATWTWTSRGVVTAVPLLLLAYLAHALPVVWTVGLLMYQWVATRVGPRLRVYVTAAWLLGLVMLQILVGRSTFTRWSLQQIKMSTGADQVWVFDNKYYFVLIGLLVLWTLLFLDVLRSSGPRRVVSSVPFQLCVISAAAVVILPTTILIPGFSHTLVYIAERMSLGVGVCVCALLATAHPRISERYAMLAVAVVFFGFLYRDEKVLNSLEDRMDGIVASLPSGQRVVSGIDDPDLHVFAVTHMIDRACVGRCFSYANYEASTSQFRVRATADNPYVMSNYKDSWRMQNGSYVVQEHDLPLLQLILDDEGRMSIRPLKAGTPCGSTSLKALPDLFPLS</sequence>
<dbReference type="HOGENOM" id="CLU_557673_0_0_0"/>
<feature type="transmembrane region" description="Helical" evidence="1">
    <location>
        <begin position="201"/>
        <end position="220"/>
    </location>
</feature>
<reference evidence="2" key="1">
    <citation type="submission" date="2006-10" db="EMBL/GenBank/DDBJ databases">
        <title>Complete sequence of Solibacter usitatus Ellin6076.</title>
        <authorList>
            <consortium name="US DOE Joint Genome Institute"/>
            <person name="Copeland A."/>
            <person name="Lucas S."/>
            <person name="Lapidus A."/>
            <person name="Barry K."/>
            <person name="Detter J.C."/>
            <person name="Glavina del Rio T."/>
            <person name="Hammon N."/>
            <person name="Israni S."/>
            <person name="Dalin E."/>
            <person name="Tice H."/>
            <person name="Pitluck S."/>
            <person name="Thompson L.S."/>
            <person name="Brettin T."/>
            <person name="Bruce D."/>
            <person name="Han C."/>
            <person name="Tapia R."/>
            <person name="Gilna P."/>
            <person name="Schmutz J."/>
            <person name="Larimer F."/>
            <person name="Land M."/>
            <person name="Hauser L."/>
            <person name="Kyrpides N."/>
            <person name="Mikhailova N."/>
            <person name="Janssen P.H."/>
            <person name="Kuske C.R."/>
            <person name="Richardson P."/>
        </authorList>
    </citation>
    <scope>NUCLEOTIDE SEQUENCE</scope>
    <source>
        <strain evidence="2">Ellin6076</strain>
    </source>
</reference>
<gene>
    <name evidence="2" type="ordered locus">Acid_1418</name>
</gene>
<protein>
    <recommendedName>
        <fullName evidence="3">Glycosyltransferase RgtA/B/C/D-like domain-containing protein</fullName>
    </recommendedName>
</protein>
<dbReference type="eggNOG" id="ENOG5033U95">
    <property type="taxonomic scope" value="Bacteria"/>
</dbReference>
<feature type="transmembrane region" description="Helical" evidence="1">
    <location>
        <begin position="307"/>
        <end position="328"/>
    </location>
</feature>
<name>Q02D97_SOLUE</name>
<dbReference type="STRING" id="234267.Acid_1418"/>
<feature type="transmembrane region" description="Helical" evidence="1">
    <location>
        <begin position="280"/>
        <end position="301"/>
    </location>
</feature>
<feature type="transmembrane region" description="Helical" evidence="1">
    <location>
        <begin position="119"/>
        <end position="143"/>
    </location>
</feature>
<evidence type="ECO:0008006" key="3">
    <source>
        <dbReference type="Google" id="ProtNLM"/>
    </source>
</evidence>
<dbReference type="AlphaFoldDB" id="Q02D97"/>
<accession>Q02D97</accession>
<dbReference type="KEGG" id="sus:Acid_1418"/>
<dbReference type="InParanoid" id="Q02D97"/>
<evidence type="ECO:0000313" key="2">
    <source>
        <dbReference type="EMBL" id="ABJ82411.1"/>
    </source>
</evidence>
<feature type="transmembrane region" description="Helical" evidence="1">
    <location>
        <begin position="249"/>
        <end position="268"/>
    </location>
</feature>
<feature type="transmembrane region" description="Helical" evidence="1">
    <location>
        <begin position="335"/>
        <end position="352"/>
    </location>
</feature>
<organism evidence="2">
    <name type="scientific">Solibacter usitatus (strain Ellin6076)</name>
    <dbReference type="NCBI Taxonomy" id="234267"/>
    <lineage>
        <taxon>Bacteria</taxon>
        <taxon>Pseudomonadati</taxon>
        <taxon>Acidobacteriota</taxon>
        <taxon>Terriglobia</taxon>
        <taxon>Bryobacterales</taxon>
        <taxon>Solibacteraceae</taxon>
        <taxon>Candidatus Solibacter</taxon>
    </lineage>
</organism>
<proteinExistence type="predicted"/>
<feature type="transmembrane region" description="Helical" evidence="1">
    <location>
        <begin position="163"/>
        <end position="189"/>
    </location>
</feature>
<feature type="transmembrane region" description="Helical" evidence="1">
    <location>
        <begin position="17"/>
        <end position="33"/>
    </location>
</feature>
<evidence type="ECO:0000256" key="1">
    <source>
        <dbReference type="SAM" id="Phobius"/>
    </source>
</evidence>